<keyword evidence="8" id="KW-1185">Reference proteome</keyword>
<accession>W4RRM1</accession>
<evidence type="ECO:0000256" key="5">
    <source>
        <dbReference type="ARBA" id="ARBA00023136"/>
    </source>
</evidence>
<protein>
    <submittedName>
        <fullName evidence="7">Membrane protein</fullName>
    </submittedName>
</protein>
<feature type="transmembrane region" description="Helical" evidence="6">
    <location>
        <begin position="27"/>
        <end position="50"/>
    </location>
</feature>
<dbReference type="PANTHER" id="PTHR30250:SF11">
    <property type="entry name" value="O-ANTIGEN TRANSPORTER-RELATED"/>
    <property type="match status" value="1"/>
</dbReference>
<evidence type="ECO:0000256" key="2">
    <source>
        <dbReference type="ARBA" id="ARBA00022475"/>
    </source>
</evidence>
<evidence type="ECO:0000313" key="7">
    <source>
        <dbReference type="EMBL" id="GAE46946.1"/>
    </source>
</evidence>
<feature type="transmembrane region" description="Helical" evidence="6">
    <location>
        <begin position="349"/>
        <end position="366"/>
    </location>
</feature>
<gene>
    <name evidence="7" type="ORF">JCM21738_3879</name>
</gene>
<evidence type="ECO:0000256" key="4">
    <source>
        <dbReference type="ARBA" id="ARBA00022989"/>
    </source>
</evidence>
<dbReference type="GO" id="GO:0005886">
    <property type="term" value="C:plasma membrane"/>
    <property type="evidence" value="ECO:0007669"/>
    <property type="project" value="UniProtKB-SubCell"/>
</dbReference>
<feature type="transmembrane region" description="Helical" evidence="6">
    <location>
        <begin position="208"/>
        <end position="231"/>
    </location>
</feature>
<evidence type="ECO:0000256" key="1">
    <source>
        <dbReference type="ARBA" id="ARBA00004651"/>
    </source>
</evidence>
<dbReference type="EMBL" id="BAUW01000058">
    <property type="protein sequence ID" value="GAE46946.1"/>
    <property type="molecule type" value="Genomic_DNA"/>
</dbReference>
<feature type="transmembrane region" description="Helical" evidence="6">
    <location>
        <begin position="325"/>
        <end position="343"/>
    </location>
</feature>
<keyword evidence="4 6" id="KW-1133">Transmembrane helix</keyword>
<comment type="subcellular location">
    <subcellularLocation>
        <location evidence="1">Cell membrane</location>
        <topology evidence="1">Multi-pass membrane protein</topology>
    </subcellularLocation>
</comment>
<keyword evidence="3 6" id="KW-0812">Transmembrane</keyword>
<reference evidence="7 8" key="1">
    <citation type="submission" date="2013-12" db="EMBL/GenBank/DDBJ databases">
        <title>NBRP : Genome information of microbial organism related human and environment.</title>
        <authorList>
            <person name="Hattori M."/>
            <person name="Oshima K."/>
            <person name="Inaba H."/>
            <person name="Suda W."/>
            <person name="Sakamoto M."/>
            <person name="Iino T."/>
            <person name="Kitahara M."/>
            <person name="Oshida Y."/>
            <person name="Iida T."/>
            <person name="Kudo T."/>
            <person name="Itoh T."/>
            <person name="Ahmed I."/>
            <person name="Ohkuma M."/>
        </authorList>
    </citation>
    <scope>NUCLEOTIDE SEQUENCE [LARGE SCALE GENOMIC DNA]</scope>
    <source>
        <strain evidence="7 8">JCM 21738</strain>
    </source>
</reference>
<feature type="transmembrane region" description="Helical" evidence="6">
    <location>
        <begin position="165"/>
        <end position="187"/>
    </location>
</feature>
<keyword evidence="2" id="KW-1003">Cell membrane</keyword>
<evidence type="ECO:0000256" key="6">
    <source>
        <dbReference type="SAM" id="Phobius"/>
    </source>
</evidence>
<evidence type="ECO:0000256" key="3">
    <source>
        <dbReference type="ARBA" id="ARBA00022692"/>
    </source>
</evidence>
<sequence length="384" mass="44561">MLVILQIILALFVFIYSNFFIESLNRVFIFKMIAINLFLFNVRSMLLFILQGTNRIKEFAQITMIDKILYIVLIISFLFFDVREFKLLVIADLMGKFISMIYAMYCCKDIIFQKINLFYFNIREAVRNINVGIKLMFANIASMLIIGVVRFGIERTWDVATFGKVSLVLSISNLMMIFINAIGIIMFPILRRTDDRKLANIYLTVKDFLMIILLGLLIAYFPLKVVLSAWLPKYAESLVYMAILFPMFVYEGKTVLLINTYLKTLRKEKLMLKINLISLSISILLTFITTMVYRNLDLAILSIVFLLAIRSVIAELYLSKILSISVSKDVILELLITIIFILLGWLVDAWYTVLIYTVMYILYLLLKKKDIAKSINNVRILVKA</sequence>
<dbReference type="InterPro" id="IPR050833">
    <property type="entry name" value="Poly_Biosynth_Transport"/>
</dbReference>
<dbReference type="PANTHER" id="PTHR30250">
    <property type="entry name" value="PST FAMILY PREDICTED COLANIC ACID TRANSPORTER"/>
    <property type="match status" value="1"/>
</dbReference>
<organism evidence="7 8">
    <name type="scientific">Mesobacillus boroniphilus JCM 21738</name>
    <dbReference type="NCBI Taxonomy" id="1294265"/>
    <lineage>
        <taxon>Bacteria</taxon>
        <taxon>Bacillati</taxon>
        <taxon>Bacillota</taxon>
        <taxon>Bacilli</taxon>
        <taxon>Bacillales</taxon>
        <taxon>Bacillaceae</taxon>
        <taxon>Mesobacillus</taxon>
    </lineage>
</organism>
<dbReference type="eggNOG" id="COG2244">
    <property type="taxonomic scope" value="Bacteria"/>
</dbReference>
<feature type="transmembrane region" description="Helical" evidence="6">
    <location>
        <begin position="237"/>
        <end position="262"/>
    </location>
</feature>
<comment type="caution">
    <text evidence="7">The sequence shown here is derived from an EMBL/GenBank/DDBJ whole genome shotgun (WGS) entry which is preliminary data.</text>
</comment>
<feature type="transmembrane region" description="Helical" evidence="6">
    <location>
        <begin position="62"/>
        <end position="80"/>
    </location>
</feature>
<feature type="transmembrane region" description="Helical" evidence="6">
    <location>
        <begin position="274"/>
        <end position="293"/>
    </location>
</feature>
<proteinExistence type="predicted"/>
<name>W4RRM1_9BACI</name>
<feature type="transmembrane region" description="Helical" evidence="6">
    <location>
        <begin position="299"/>
        <end position="318"/>
    </location>
</feature>
<feature type="transmembrane region" description="Helical" evidence="6">
    <location>
        <begin position="128"/>
        <end position="153"/>
    </location>
</feature>
<evidence type="ECO:0000313" key="8">
    <source>
        <dbReference type="Proteomes" id="UP000018949"/>
    </source>
</evidence>
<keyword evidence="5 6" id="KW-0472">Membrane</keyword>
<dbReference type="Proteomes" id="UP000018949">
    <property type="component" value="Unassembled WGS sequence"/>
</dbReference>
<dbReference type="AlphaFoldDB" id="W4RRM1"/>